<evidence type="ECO:0000313" key="2">
    <source>
        <dbReference type="Proteomes" id="UP000029998"/>
    </source>
</evidence>
<dbReference type="Proteomes" id="UP000029998">
    <property type="component" value="Unassembled WGS sequence"/>
</dbReference>
<evidence type="ECO:0008006" key="3">
    <source>
        <dbReference type="Google" id="ProtNLM"/>
    </source>
</evidence>
<dbReference type="EMBL" id="AVPU01000002">
    <property type="protein sequence ID" value="KGM56113.1"/>
    <property type="molecule type" value="Genomic_DNA"/>
</dbReference>
<evidence type="ECO:0000313" key="1">
    <source>
        <dbReference type="EMBL" id="KGM56113.1"/>
    </source>
</evidence>
<proteinExistence type="predicted"/>
<dbReference type="PANTHER" id="PTHR35175">
    <property type="entry name" value="DUF1289 DOMAIN-CONTAINING PROTEIN"/>
    <property type="match status" value="1"/>
</dbReference>
<dbReference type="InterPro" id="IPR010710">
    <property type="entry name" value="DUF1289"/>
</dbReference>
<keyword evidence="2" id="KW-1185">Reference proteome</keyword>
<name>A0A0A0F1B8_9GAMM</name>
<dbReference type="eggNOG" id="COG3313">
    <property type="taxonomic scope" value="Bacteria"/>
</dbReference>
<accession>A0A0A0F1B8</accession>
<gene>
    <name evidence="1" type="ORF">N800_10910</name>
</gene>
<comment type="caution">
    <text evidence="1">The sequence shown here is derived from an EMBL/GenBank/DDBJ whole genome shotgun (WGS) entry which is preliminary data.</text>
</comment>
<dbReference type="Pfam" id="PF06945">
    <property type="entry name" value="DUF1289"/>
    <property type="match status" value="1"/>
</dbReference>
<dbReference type="PANTHER" id="PTHR35175:SF2">
    <property type="entry name" value="DUF1289 DOMAIN-CONTAINING PROTEIN"/>
    <property type="match status" value="1"/>
</dbReference>
<organism evidence="1 2">
    <name type="scientific">Lysobacter daejeonensis GH1-9</name>
    <dbReference type="NCBI Taxonomy" id="1385517"/>
    <lineage>
        <taxon>Bacteria</taxon>
        <taxon>Pseudomonadati</taxon>
        <taxon>Pseudomonadota</taxon>
        <taxon>Gammaproteobacteria</taxon>
        <taxon>Lysobacterales</taxon>
        <taxon>Lysobacteraceae</taxon>
        <taxon>Aerolutibacter</taxon>
    </lineage>
</organism>
<sequence>MSSFRAVLSPCIGVCTLDAQGLCEGCHRTGAEIARWVHMGDDERLHLMDVVLPEREAARG</sequence>
<reference evidence="1 2" key="1">
    <citation type="submission" date="2013-08" db="EMBL/GenBank/DDBJ databases">
        <title>Genome sequencing of Lysobacter.</title>
        <authorList>
            <person name="Zhang S."/>
            <person name="Wang G."/>
        </authorList>
    </citation>
    <scope>NUCLEOTIDE SEQUENCE [LARGE SCALE GENOMIC DNA]</scope>
    <source>
        <strain evidence="1 2">GH1-9</strain>
    </source>
</reference>
<dbReference type="STRING" id="1385517.N800_10910"/>
<dbReference type="AlphaFoldDB" id="A0A0A0F1B8"/>
<protein>
    <recommendedName>
        <fullName evidence="3">Fe-S oxidoreductase</fullName>
    </recommendedName>
</protein>